<feature type="transmembrane region" description="Helical" evidence="9">
    <location>
        <begin position="233"/>
        <end position="253"/>
    </location>
</feature>
<feature type="transmembrane region" description="Helical" evidence="9">
    <location>
        <begin position="25"/>
        <end position="47"/>
    </location>
</feature>
<name>A0AAD4KMR6_9EURO</name>
<feature type="transmembrane region" description="Helical" evidence="9">
    <location>
        <begin position="449"/>
        <end position="467"/>
    </location>
</feature>
<keyword evidence="7 9" id="KW-0472">Membrane</keyword>
<dbReference type="RefSeq" id="XP_046070191.1">
    <property type="nucleotide sequence ID" value="XM_046216480.1"/>
</dbReference>
<evidence type="ECO:0000256" key="3">
    <source>
        <dbReference type="ARBA" id="ARBA00022692"/>
    </source>
</evidence>
<evidence type="ECO:0000256" key="4">
    <source>
        <dbReference type="ARBA" id="ARBA00022801"/>
    </source>
</evidence>
<keyword evidence="11" id="KW-1185">Reference proteome</keyword>
<comment type="subcellular location">
    <subcellularLocation>
        <location evidence="1">Endoplasmic reticulum membrane</location>
        <topology evidence="1">Multi-pass membrane protein</topology>
    </subcellularLocation>
</comment>
<dbReference type="SMART" id="SM00730">
    <property type="entry name" value="PSN"/>
    <property type="match status" value="1"/>
</dbReference>
<dbReference type="PANTHER" id="PTHR12174:SF23">
    <property type="entry name" value="MINOR HISTOCOMPATIBILITY ANTIGEN H13"/>
    <property type="match status" value="1"/>
</dbReference>
<feature type="transmembrane region" description="Helical" evidence="9">
    <location>
        <begin position="119"/>
        <end position="136"/>
    </location>
</feature>
<accession>A0AAD4KMR6</accession>
<evidence type="ECO:0000256" key="9">
    <source>
        <dbReference type="SAM" id="Phobius"/>
    </source>
</evidence>
<feature type="region of interest" description="Disordered" evidence="8">
    <location>
        <begin position="47"/>
        <end position="83"/>
    </location>
</feature>
<evidence type="ECO:0000256" key="2">
    <source>
        <dbReference type="ARBA" id="ARBA00006859"/>
    </source>
</evidence>
<dbReference type="InterPro" id="IPR006639">
    <property type="entry name" value="Preselin/SPP"/>
</dbReference>
<keyword evidence="5" id="KW-0256">Endoplasmic reticulum</keyword>
<comment type="caution">
    <text evidence="10">The sequence shown here is derived from an EMBL/GenBank/DDBJ whole genome shotgun (WGS) entry which is preliminary data.</text>
</comment>
<feature type="transmembrane region" description="Helical" evidence="9">
    <location>
        <begin position="192"/>
        <end position="213"/>
    </location>
</feature>
<dbReference type="EMBL" id="JAJTJA010000008">
    <property type="protein sequence ID" value="KAH8695049.1"/>
    <property type="molecule type" value="Genomic_DNA"/>
</dbReference>
<dbReference type="GO" id="GO:0033619">
    <property type="term" value="P:membrane protein proteolysis"/>
    <property type="evidence" value="ECO:0007669"/>
    <property type="project" value="TreeGrafter"/>
</dbReference>
<organism evidence="10 11">
    <name type="scientific">Talaromyces proteolyticus</name>
    <dbReference type="NCBI Taxonomy" id="1131652"/>
    <lineage>
        <taxon>Eukaryota</taxon>
        <taxon>Fungi</taxon>
        <taxon>Dikarya</taxon>
        <taxon>Ascomycota</taxon>
        <taxon>Pezizomycotina</taxon>
        <taxon>Eurotiomycetes</taxon>
        <taxon>Eurotiomycetidae</taxon>
        <taxon>Eurotiales</taxon>
        <taxon>Trichocomaceae</taxon>
        <taxon>Talaromyces</taxon>
        <taxon>Talaromyces sect. Bacilispori</taxon>
    </lineage>
</organism>
<evidence type="ECO:0000313" key="10">
    <source>
        <dbReference type="EMBL" id="KAH8695049.1"/>
    </source>
</evidence>
<reference evidence="10" key="1">
    <citation type="submission" date="2021-12" db="EMBL/GenBank/DDBJ databases">
        <title>Convergent genome expansion in fungi linked to evolution of root-endophyte symbiosis.</title>
        <authorList>
            <consortium name="DOE Joint Genome Institute"/>
            <person name="Ke Y.-H."/>
            <person name="Bonito G."/>
            <person name="Liao H.-L."/>
            <person name="Looney B."/>
            <person name="Rojas-Flechas A."/>
            <person name="Nash J."/>
            <person name="Hameed K."/>
            <person name="Schadt C."/>
            <person name="Martin F."/>
            <person name="Crous P.W."/>
            <person name="Miettinen O."/>
            <person name="Magnuson J.K."/>
            <person name="Labbe J."/>
            <person name="Jacobson D."/>
            <person name="Doktycz M.J."/>
            <person name="Veneault-Fourrey C."/>
            <person name="Kuo A."/>
            <person name="Mondo S."/>
            <person name="Calhoun S."/>
            <person name="Riley R."/>
            <person name="Ohm R."/>
            <person name="LaButti K."/>
            <person name="Andreopoulos B."/>
            <person name="Pangilinan J."/>
            <person name="Nolan M."/>
            <person name="Tritt A."/>
            <person name="Clum A."/>
            <person name="Lipzen A."/>
            <person name="Daum C."/>
            <person name="Barry K."/>
            <person name="Grigoriev I.V."/>
            <person name="Vilgalys R."/>
        </authorList>
    </citation>
    <scope>NUCLEOTIDE SEQUENCE</scope>
    <source>
        <strain evidence="10">PMI_201</strain>
    </source>
</reference>
<evidence type="ECO:0000256" key="8">
    <source>
        <dbReference type="SAM" id="MobiDB-lite"/>
    </source>
</evidence>
<evidence type="ECO:0000313" key="11">
    <source>
        <dbReference type="Proteomes" id="UP001201262"/>
    </source>
</evidence>
<evidence type="ECO:0000256" key="6">
    <source>
        <dbReference type="ARBA" id="ARBA00022989"/>
    </source>
</evidence>
<evidence type="ECO:0000256" key="5">
    <source>
        <dbReference type="ARBA" id="ARBA00022824"/>
    </source>
</evidence>
<feature type="transmembrane region" description="Helical" evidence="9">
    <location>
        <begin position="333"/>
        <end position="354"/>
    </location>
</feature>
<feature type="transmembrane region" description="Helical" evidence="9">
    <location>
        <begin position="288"/>
        <end position="309"/>
    </location>
</feature>
<evidence type="ECO:0000256" key="7">
    <source>
        <dbReference type="ARBA" id="ARBA00023136"/>
    </source>
</evidence>
<dbReference type="GO" id="GO:0006465">
    <property type="term" value="P:signal peptide processing"/>
    <property type="evidence" value="ECO:0007669"/>
    <property type="project" value="TreeGrafter"/>
</dbReference>
<dbReference type="GeneID" id="70246767"/>
<sequence length="598" mass="66506">MSEASSMIELLGQAYDQFNTSRPILFTYTHLILSALLPIFAGSHASLSRPSSAAKPKKKKSKAADDDDDDDDEEDDIKPKMEGLEPSDALMFPLIAGLTLGGLYLVIKWLEDPAILNKILSFYFSQMGLFFAAAFLTDGLKVSRSFIFPSRYTSRGYEWKIEQSQTLFISHEEGNQSTSQSGVQRKSPLPGLIGAIPLPAAICSFLWTFRGVLYQKLRLRARILSLINIKTRFGILDTIGAAIALAAVAYFAFFAKPWWLTNLLGFSFCYGSLQFMSPSTFLTGTLILVSLFLYDIYFVFFTPLMVTVATKLDVPIKLLIPRPSDPMADPNEISLAMLGLGDIVVPGMMIGLALRFDLYLYYKYKGLKKPESADCEQNDTKPIYQTATGGWGERFWTKSKPTQLSLLQPPYPDAQAFPKPYFYASLIGYIVGMIATLLVMQYSNHAQPALLYLVPGVLISLWGTAFYRGELPFMLEFSDMSEDAEVDSKTEKDKDNEKGKSDNKRGLFARIWAGDVKAPFDISETRKGQEGESKKETSKTTSGDETSMGNSSKGVSKKTDELDERCLFSLSISLPKKAPDLQKLCEGSVHKDSSKKKL</sequence>
<comment type="similarity">
    <text evidence="2">Belongs to the peptidase A22B family.</text>
</comment>
<dbReference type="GO" id="GO:0098554">
    <property type="term" value="C:cytoplasmic side of endoplasmic reticulum membrane"/>
    <property type="evidence" value="ECO:0007669"/>
    <property type="project" value="TreeGrafter"/>
</dbReference>
<evidence type="ECO:0000256" key="1">
    <source>
        <dbReference type="ARBA" id="ARBA00004477"/>
    </source>
</evidence>
<dbReference type="PANTHER" id="PTHR12174">
    <property type="entry name" value="SIGNAL PEPTIDE PEPTIDASE"/>
    <property type="match status" value="1"/>
</dbReference>
<proteinExistence type="inferred from homology"/>
<feature type="transmembrane region" description="Helical" evidence="9">
    <location>
        <begin position="89"/>
        <end position="107"/>
    </location>
</feature>
<feature type="compositionally biased region" description="Polar residues" evidence="8">
    <location>
        <begin position="539"/>
        <end position="554"/>
    </location>
</feature>
<feature type="compositionally biased region" description="Acidic residues" evidence="8">
    <location>
        <begin position="65"/>
        <end position="76"/>
    </location>
</feature>
<keyword evidence="6 9" id="KW-1133">Transmembrane helix</keyword>
<dbReference type="InterPro" id="IPR007369">
    <property type="entry name" value="Peptidase_A22B_SPP"/>
</dbReference>
<keyword evidence="4" id="KW-0378">Hydrolase</keyword>
<protein>
    <submittedName>
        <fullName evidence="10">Signal peptide peptidase</fullName>
    </submittedName>
</protein>
<dbReference type="AlphaFoldDB" id="A0AAD4KMR6"/>
<dbReference type="Proteomes" id="UP001201262">
    <property type="component" value="Unassembled WGS sequence"/>
</dbReference>
<gene>
    <name evidence="10" type="ORF">BGW36DRAFT_382013</name>
</gene>
<dbReference type="GO" id="GO:0042500">
    <property type="term" value="F:aspartic endopeptidase activity, intramembrane cleaving"/>
    <property type="evidence" value="ECO:0007669"/>
    <property type="project" value="InterPro"/>
</dbReference>
<feature type="compositionally biased region" description="Basic and acidic residues" evidence="8">
    <location>
        <begin position="523"/>
        <end position="538"/>
    </location>
</feature>
<keyword evidence="3 9" id="KW-0812">Transmembrane</keyword>
<feature type="transmembrane region" description="Helical" evidence="9">
    <location>
        <begin position="421"/>
        <end position="443"/>
    </location>
</feature>
<feature type="region of interest" description="Disordered" evidence="8">
    <location>
        <begin position="523"/>
        <end position="560"/>
    </location>
</feature>
<feature type="region of interest" description="Disordered" evidence="8">
    <location>
        <begin position="579"/>
        <end position="598"/>
    </location>
</feature>
<dbReference type="Pfam" id="PF04258">
    <property type="entry name" value="Peptidase_A22B"/>
    <property type="match status" value="1"/>
</dbReference>
<dbReference type="GO" id="GO:0098553">
    <property type="term" value="C:lumenal side of endoplasmic reticulum membrane"/>
    <property type="evidence" value="ECO:0007669"/>
    <property type="project" value="TreeGrafter"/>
</dbReference>